<dbReference type="GO" id="GO:0016787">
    <property type="term" value="F:hydrolase activity"/>
    <property type="evidence" value="ECO:0007669"/>
    <property type="project" value="UniProtKB-KW"/>
</dbReference>
<dbReference type="Proteomes" id="UP000031532">
    <property type="component" value="Unassembled WGS sequence"/>
</dbReference>
<keyword evidence="2" id="KW-1185">Reference proteome</keyword>
<dbReference type="SUPFAM" id="SSF52266">
    <property type="entry name" value="SGNH hydrolase"/>
    <property type="match status" value="1"/>
</dbReference>
<dbReference type="InterPro" id="IPR036514">
    <property type="entry name" value="SGNH_hydro_sf"/>
</dbReference>
<proteinExistence type="predicted"/>
<dbReference type="OrthoDB" id="436882at2"/>
<dbReference type="AlphaFoldDB" id="A0A9X5EA30"/>
<dbReference type="Gene3D" id="2.60.120.260">
    <property type="entry name" value="Galactose-binding domain-like"/>
    <property type="match status" value="1"/>
</dbReference>
<sequence>MIEVLVGAIILYSTFEQSPTSEGWITRGSGANWVIGGTSGTRSIRVQHPGPTNYTFDDAWSSPLLNTNPLQWYRLSFNSKAPGTTNNPGSVGYGYWSATFYDKQTGNQLPDATFSSVFQSNNWVHNEFRFRTKATVGANGKLLPVQMRINFHSLGSQPLFIDDITVQSTTSQEVAQWADGMYNSFPAKLNYVPKASRWQRIPLTMQKLRNGQNLRIVMLGDSIQNDTATAPIDVFLEREYPGSKVEIIPSVIGGTGVQYYKTCVQDCILKYKPDLLIIGGISNGNNMSDFQSVVNQVRASDRVTNHKTEILLLTKEWSPNNYPNPIDYQLHPTIKELDQNPTNNTTIPNNYRGNLLWFAYANNLEYLDMTGIQSEFIYGPATTAGLGSPDANGNPYSIWMRDNYHLNDYGKQILGRILEAYFSL</sequence>
<dbReference type="RefSeq" id="WP_039713782.1">
    <property type="nucleotide sequence ID" value="NZ_JTJC03000017.1"/>
</dbReference>
<accession>A0A9X5EA30</accession>
<dbReference type="EMBL" id="JTJC03000017">
    <property type="protein sequence ID" value="NHC38051.1"/>
    <property type="molecule type" value="Genomic_DNA"/>
</dbReference>
<evidence type="ECO:0000313" key="2">
    <source>
        <dbReference type="Proteomes" id="UP000031532"/>
    </source>
</evidence>
<evidence type="ECO:0000313" key="1">
    <source>
        <dbReference type="EMBL" id="NHC38051.1"/>
    </source>
</evidence>
<reference evidence="1 2" key="1">
    <citation type="journal article" date="2015" name="Genome Announc.">
        <title>Draft Genome Sequence of the Terrestrial Cyanobacterium Scytonema millei VB511283, Isolated from Eastern India.</title>
        <authorList>
            <person name="Sen D."/>
            <person name="Chandrababunaidu M.M."/>
            <person name="Singh D."/>
            <person name="Sanghi N."/>
            <person name="Ghorai A."/>
            <person name="Mishra G.P."/>
            <person name="Madduluri M."/>
            <person name="Adhikary S.P."/>
            <person name="Tripathy S."/>
        </authorList>
    </citation>
    <scope>NUCLEOTIDE SEQUENCE [LARGE SCALE GENOMIC DNA]</scope>
    <source>
        <strain evidence="1 2">VB511283</strain>
    </source>
</reference>
<keyword evidence="1" id="KW-0378">Hydrolase</keyword>
<comment type="caution">
    <text evidence="1">The sequence shown here is derived from an EMBL/GenBank/DDBJ whole genome shotgun (WGS) entry which is preliminary data.</text>
</comment>
<dbReference type="Gene3D" id="3.40.50.1110">
    <property type="entry name" value="SGNH hydrolase"/>
    <property type="match status" value="1"/>
</dbReference>
<gene>
    <name evidence="1" type="ORF">QH73_0026100</name>
</gene>
<organism evidence="1 2">
    <name type="scientific">Scytonema millei VB511283</name>
    <dbReference type="NCBI Taxonomy" id="1245923"/>
    <lineage>
        <taxon>Bacteria</taxon>
        <taxon>Bacillati</taxon>
        <taxon>Cyanobacteriota</taxon>
        <taxon>Cyanophyceae</taxon>
        <taxon>Nostocales</taxon>
        <taxon>Scytonemataceae</taxon>
        <taxon>Scytonema</taxon>
    </lineage>
</organism>
<protein>
    <submittedName>
        <fullName evidence="1">SGNH/GDSL hydrolase family protein</fullName>
    </submittedName>
</protein>
<name>A0A9X5EA30_9CYAN</name>